<proteinExistence type="predicted"/>
<dbReference type="InterPro" id="IPR036663">
    <property type="entry name" value="Fumarylacetoacetase_C_sf"/>
</dbReference>
<dbReference type="AlphaFoldDB" id="A0A5Q0CFL1"/>
<dbReference type="KEGG" id="rgr:FZ934_19740"/>
<dbReference type="PANTHER" id="PTHR30143:SF0">
    <property type="entry name" value="2-KETO-4-PENTENOATE HYDRATASE"/>
    <property type="match status" value="1"/>
</dbReference>
<gene>
    <name evidence="3" type="ORF">FZ934_19740</name>
</gene>
<keyword evidence="4" id="KW-1185">Reference proteome</keyword>
<dbReference type="PANTHER" id="PTHR30143">
    <property type="entry name" value="ACID HYDRATASE"/>
    <property type="match status" value="1"/>
</dbReference>
<accession>A0A5Q0CFL1</accession>
<dbReference type="GO" id="GO:0008684">
    <property type="term" value="F:2-oxopent-4-enoate hydratase activity"/>
    <property type="evidence" value="ECO:0007669"/>
    <property type="project" value="TreeGrafter"/>
</dbReference>
<evidence type="ECO:0000313" key="3">
    <source>
        <dbReference type="EMBL" id="QFY62619.1"/>
    </source>
</evidence>
<dbReference type="Gene3D" id="3.90.850.10">
    <property type="entry name" value="Fumarylacetoacetase-like, C-terminal domain"/>
    <property type="match status" value="1"/>
</dbReference>
<protein>
    <submittedName>
        <fullName evidence="3">2-keto-4-pentenoate hydratase</fullName>
    </submittedName>
</protein>
<dbReference type="Proteomes" id="UP000326881">
    <property type="component" value="Plasmid unnamed"/>
</dbReference>
<keyword evidence="1" id="KW-0456">Lyase</keyword>
<evidence type="ECO:0000259" key="2">
    <source>
        <dbReference type="Pfam" id="PF01557"/>
    </source>
</evidence>
<feature type="domain" description="Fumarylacetoacetase-like C-terminal" evidence="2">
    <location>
        <begin position="63"/>
        <end position="231"/>
    </location>
</feature>
<evidence type="ECO:0000313" key="4">
    <source>
        <dbReference type="Proteomes" id="UP000326881"/>
    </source>
</evidence>
<reference evidence="3 4" key="1">
    <citation type="submission" date="2019-08" db="EMBL/GenBank/DDBJ databases">
        <title>Prosopis cineraria nodule microbiome.</title>
        <authorList>
            <person name="Ali R."/>
            <person name="Chaluvadi S.R."/>
            <person name="Wang X."/>
        </authorList>
    </citation>
    <scope>NUCLEOTIDE SEQUENCE [LARGE SCALE GENOMIC DNA]</scope>
    <source>
        <strain evidence="3 4">BG7</strain>
        <plasmid evidence="3 4">unnamed</plasmid>
    </source>
</reference>
<dbReference type="OrthoDB" id="7854191at2"/>
<dbReference type="GO" id="GO:0005737">
    <property type="term" value="C:cytoplasm"/>
    <property type="evidence" value="ECO:0007669"/>
    <property type="project" value="TreeGrafter"/>
</dbReference>
<sequence>MTSSSTEGFDPRALASRLYDLQKNARKARTAEFTLPATLQEAMDAQNFLAAQERISSRAWKVAMSPDGQPVTAPLHPYSEANSGATIAWVGGIKFEAEIAVRLSKDLPVRKDGSYSRSDILAAIGDAYLGAELLASSIEENGQISFLLYLADRIGNRGYVLGPSVPKDVIDSVGETPLRVTHNGQTIYDGNARHPKGDVLTWLLDYANDRLRPGTSLKSGDLITTGTLCGAIELTAPGTIDIVLGEAARLSLSIA</sequence>
<evidence type="ECO:0000256" key="1">
    <source>
        <dbReference type="ARBA" id="ARBA00023239"/>
    </source>
</evidence>
<dbReference type="InterPro" id="IPR050772">
    <property type="entry name" value="Hydratase-Decarb/MhpD_sf"/>
</dbReference>
<organism evidence="3 4">
    <name type="scientific">Rhizobium grahamii</name>
    <dbReference type="NCBI Taxonomy" id="1120045"/>
    <lineage>
        <taxon>Bacteria</taxon>
        <taxon>Pseudomonadati</taxon>
        <taxon>Pseudomonadota</taxon>
        <taxon>Alphaproteobacteria</taxon>
        <taxon>Hyphomicrobiales</taxon>
        <taxon>Rhizobiaceae</taxon>
        <taxon>Rhizobium/Agrobacterium group</taxon>
        <taxon>Rhizobium</taxon>
    </lineage>
</organism>
<geneLocation type="plasmid" evidence="3 4">
    <name>unnamed</name>
</geneLocation>
<dbReference type="SUPFAM" id="SSF56529">
    <property type="entry name" value="FAH"/>
    <property type="match status" value="1"/>
</dbReference>
<dbReference type="RefSeq" id="WP_153272611.1">
    <property type="nucleotide sequence ID" value="NZ_CP043499.1"/>
</dbReference>
<keyword evidence="3" id="KW-0614">Plasmid</keyword>
<dbReference type="InterPro" id="IPR011234">
    <property type="entry name" value="Fumarylacetoacetase-like_C"/>
</dbReference>
<dbReference type="Pfam" id="PF01557">
    <property type="entry name" value="FAA_hydrolase"/>
    <property type="match status" value="1"/>
</dbReference>
<name>A0A5Q0CFL1_9HYPH</name>
<dbReference type="EMBL" id="CP043499">
    <property type="protein sequence ID" value="QFY62619.1"/>
    <property type="molecule type" value="Genomic_DNA"/>
</dbReference>